<dbReference type="Proteomes" id="UP000215914">
    <property type="component" value="Chromosome 17"/>
</dbReference>
<evidence type="ECO:0000313" key="6">
    <source>
        <dbReference type="Proteomes" id="UP000215914"/>
    </source>
</evidence>
<evidence type="ECO:0000313" key="5">
    <source>
        <dbReference type="EMBL" id="OTF87651.1"/>
    </source>
</evidence>
<proteinExistence type="inferred from homology"/>
<accession>A0A251RTU7</accession>
<sequence length="336" mass="37140">MGKGIFFTSASMLLAVIITTTLRHHNHHNNRPNNPSLPNYTSNASKLLRSNGFNFISNFLHISPELFLSNTDSSLTIFAVPDAAISNLSIPPYMIKHLLAYHTSPTKLTLQDLFKKPLKTCIPTLIPHHTVSITKIDYKKRVLEINNVLITHPDLFLQGHVTIHGVAGSFATFDHHQESIVLPFCEADDIGGFVKNKDEWGRMIKFLGSSGFMAFAIGLKSVTDGIFKDFPDLKSVTVFVTRNVALRVMSSPLLDMFMRFHIVTQRYGFKELEGLPPGAKLSTLVTGKHVGVGENSKVVMIDGVSITAPDLFVSKNLVVHGIARALSMDELSSMSR</sequence>
<dbReference type="AlphaFoldDB" id="A0A251RTU7"/>
<dbReference type="PROSITE" id="PS50213">
    <property type="entry name" value="FAS1"/>
    <property type="match status" value="1"/>
</dbReference>
<feature type="domain" description="FAS1" evidence="3">
    <location>
        <begin position="187"/>
        <end position="326"/>
    </location>
</feature>
<evidence type="ECO:0000259" key="3">
    <source>
        <dbReference type="PROSITE" id="PS50213"/>
    </source>
</evidence>
<dbReference type="InterPro" id="IPR036378">
    <property type="entry name" value="FAS1_dom_sf"/>
</dbReference>
<dbReference type="FunCoup" id="A0A251RTU7">
    <property type="interactions" value="12"/>
</dbReference>
<keyword evidence="2" id="KW-0732">Signal</keyword>
<feature type="chain" id="PRO_5041059388" evidence="2">
    <location>
        <begin position="24"/>
        <end position="336"/>
    </location>
</feature>
<dbReference type="STRING" id="4232.A0A251RTU7"/>
<evidence type="ECO:0000313" key="4">
    <source>
        <dbReference type="EMBL" id="KAF5755903.1"/>
    </source>
</evidence>
<dbReference type="PANTHER" id="PTHR33985:SF19">
    <property type="entry name" value="FASCICLIN-LIKE ARABINOGALACTAN PROTEIN 21"/>
    <property type="match status" value="1"/>
</dbReference>
<dbReference type="OMA" id="TSHPLWF"/>
<dbReference type="PANTHER" id="PTHR33985">
    <property type="entry name" value="OS02G0491300 PROTEIN-RELATED"/>
    <property type="match status" value="1"/>
</dbReference>
<dbReference type="InParanoid" id="A0A251RTU7"/>
<dbReference type="EMBL" id="MNCJ02000332">
    <property type="protein sequence ID" value="KAF5755903.1"/>
    <property type="molecule type" value="Genomic_DNA"/>
</dbReference>
<dbReference type="SMART" id="SM00554">
    <property type="entry name" value="FAS1"/>
    <property type="match status" value="2"/>
</dbReference>
<gene>
    <name evidence="5" type="primary">FLA21</name>
    <name evidence="5" type="ORF">HannXRQ_Chr17g0564241</name>
    <name evidence="4" type="ORF">HanXRQr2_Chr17g0808261</name>
</gene>
<keyword evidence="6" id="KW-1185">Reference proteome</keyword>
<dbReference type="SUPFAM" id="SSF82153">
    <property type="entry name" value="FAS1 domain"/>
    <property type="match status" value="2"/>
</dbReference>
<evidence type="ECO:0000256" key="1">
    <source>
        <dbReference type="ARBA" id="ARBA00007843"/>
    </source>
</evidence>
<comment type="similarity">
    <text evidence="1">Belongs to the fasciclin-like AGP family.</text>
</comment>
<evidence type="ECO:0000256" key="2">
    <source>
        <dbReference type="SAM" id="SignalP"/>
    </source>
</evidence>
<dbReference type="Gene3D" id="2.30.180.10">
    <property type="entry name" value="FAS1 domain"/>
    <property type="match status" value="2"/>
</dbReference>
<dbReference type="EMBL" id="CM007906">
    <property type="protein sequence ID" value="OTF87651.1"/>
    <property type="molecule type" value="Genomic_DNA"/>
</dbReference>
<dbReference type="Pfam" id="PF02469">
    <property type="entry name" value="Fasciclin"/>
    <property type="match status" value="1"/>
</dbReference>
<reference evidence="4" key="3">
    <citation type="submission" date="2020-06" db="EMBL/GenBank/DDBJ databases">
        <title>Helianthus annuus Genome sequencing and assembly Release 2.</title>
        <authorList>
            <person name="Gouzy J."/>
            <person name="Langlade N."/>
            <person name="Munos S."/>
        </authorList>
    </citation>
    <scope>NUCLEOTIDE SEQUENCE</scope>
    <source>
        <tissue evidence="4">Leaves</tissue>
    </source>
</reference>
<protein>
    <submittedName>
        <fullName evidence="4">FAS1 domain-containing protein</fullName>
    </submittedName>
    <submittedName>
        <fullName evidence="5">Putative FASCICLIN-like arabinogalactan protein 21</fullName>
    </submittedName>
</protein>
<organism evidence="5 6">
    <name type="scientific">Helianthus annuus</name>
    <name type="common">Common sunflower</name>
    <dbReference type="NCBI Taxonomy" id="4232"/>
    <lineage>
        <taxon>Eukaryota</taxon>
        <taxon>Viridiplantae</taxon>
        <taxon>Streptophyta</taxon>
        <taxon>Embryophyta</taxon>
        <taxon>Tracheophyta</taxon>
        <taxon>Spermatophyta</taxon>
        <taxon>Magnoliopsida</taxon>
        <taxon>eudicotyledons</taxon>
        <taxon>Gunneridae</taxon>
        <taxon>Pentapetalae</taxon>
        <taxon>asterids</taxon>
        <taxon>campanulids</taxon>
        <taxon>Asterales</taxon>
        <taxon>Asteraceae</taxon>
        <taxon>Asteroideae</taxon>
        <taxon>Heliantheae alliance</taxon>
        <taxon>Heliantheae</taxon>
        <taxon>Helianthus</taxon>
    </lineage>
</organism>
<dbReference type="Gramene" id="mRNA:HanXRQr2_Chr17g0808261">
    <property type="protein sequence ID" value="CDS:HanXRQr2_Chr17g0808261.1"/>
    <property type="gene ID" value="HanXRQr2_Chr17g0808261"/>
</dbReference>
<feature type="signal peptide" evidence="2">
    <location>
        <begin position="1"/>
        <end position="23"/>
    </location>
</feature>
<reference evidence="4 6" key="1">
    <citation type="journal article" date="2017" name="Nature">
        <title>The sunflower genome provides insights into oil metabolism, flowering and Asterid evolution.</title>
        <authorList>
            <person name="Badouin H."/>
            <person name="Gouzy J."/>
            <person name="Grassa C.J."/>
            <person name="Murat F."/>
            <person name="Staton S.E."/>
            <person name="Cottret L."/>
            <person name="Lelandais-Briere C."/>
            <person name="Owens G.L."/>
            <person name="Carrere S."/>
            <person name="Mayjonade B."/>
            <person name="Legrand L."/>
            <person name="Gill N."/>
            <person name="Kane N.C."/>
            <person name="Bowers J.E."/>
            <person name="Hubner S."/>
            <person name="Bellec A."/>
            <person name="Berard A."/>
            <person name="Berges H."/>
            <person name="Blanchet N."/>
            <person name="Boniface M.C."/>
            <person name="Brunel D."/>
            <person name="Catrice O."/>
            <person name="Chaidir N."/>
            <person name="Claudel C."/>
            <person name="Donnadieu C."/>
            <person name="Faraut T."/>
            <person name="Fievet G."/>
            <person name="Helmstetter N."/>
            <person name="King M."/>
            <person name="Knapp S.J."/>
            <person name="Lai Z."/>
            <person name="Le Paslier M.C."/>
            <person name="Lippi Y."/>
            <person name="Lorenzon L."/>
            <person name="Mandel J.R."/>
            <person name="Marage G."/>
            <person name="Marchand G."/>
            <person name="Marquand E."/>
            <person name="Bret-Mestries E."/>
            <person name="Morien E."/>
            <person name="Nambeesan S."/>
            <person name="Nguyen T."/>
            <person name="Pegot-Espagnet P."/>
            <person name="Pouilly N."/>
            <person name="Raftis F."/>
            <person name="Sallet E."/>
            <person name="Schiex T."/>
            <person name="Thomas J."/>
            <person name="Vandecasteele C."/>
            <person name="Vares D."/>
            <person name="Vear F."/>
            <person name="Vautrin S."/>
            <person name="Crespi M."/>
            <person name="Mangin B."/>
            <person name="Burke J.M."/>
            <person name="Salse J."/>
            <person name="Munos S."/>
            <person name="Vincourt P."/>
            <person name="Rieseberg L.H."/>
            <person name="Langlade N.B."/>
        </authorList>
    </citation>
    <scope>NUCLEOTIDE SEQUENCE [LARGE SCALE GENOMIC DNA]</scope>
    <source>
        <strain evidence="6">cv. SF193</strain>
        <tissue evidence="4">Leaves</tissue>
    </source>
</reference>
<dbReference type="OrthoDB" id="1525874at2759"/>
<name>A0A251RTU7_HELAN</name>
<dbReference type="InterPro" id="IPR052806">
    <property type="entry name" value="Fasciclin-like_AGP"/>
</dbReference>
<dbReference type="InterPro" id="IPR000782">
    <property type="entry name" value="FAS1_domain"/>
</dbReference>
<reference evidence="5" key="2">
    <citation type="submission" date="2017-02" db="EMBL/GenBank/DDBJ databases">
        <title>Sunflower complete genome.</title>
        <authorList>
            <person name="Langlade N."/>
            <person name="Munos S."/>
        </authorList>
    </citation>
    <scope>NUCLEOTIDE SEQUENCE [LARGE SCALE GENOMIC DNA]</scope>
    <source>
        <tissue evidence="5">Leaves</tissue>
    </source>
</reference>